<dbReference type="InterPro" id="IPR011050">
    <property type="entry name" value="Pectin_lyase_fold/virulence"/>
</dbReference>
<dbReference type="Proteomes" id="UP000268094">
    <property type="component" value="Unassembled WGS sequence"/>
</dbReference>
<dbReference type="Gene3D" id="2.10.10.20">
    <property type="entry name" value="Carbohydrate-binding module superfamily 5/12"/>
    <property type="match status" value="1"/>
</dbReference>
<organism evidence="2 3">
    <name type="scientific">Corallococcus terminator</name>
    <dbReference type="NCBI Taxonomy" id="2316733"/>
    <lineage>
        <taxon>Bacteria</taxon>
        <taxon>Pseudomonadati</taxon>
        <taxon>Myxococcota</taxon>
        <taxon>Myxococcia</taxon>
        <taxon>Myxococcales</taxon>
        <taxon>Cystobacterineae</taxon>
        <taxon>Myxococcaceae</taxon>
        <taxon>Corallococcus</taxon>
    </lineage>
</organism>
<accession>A0A3A8ISH3</accession>
<dbReference type="RefSeq" id="WP_120543619.1">
    <property type="nucleotide sequence ID" value="NZ_RAVZ01000228.1"/>
</dbReference>
<dbReference type="OrthoDB" id="9805017at2"/>
<evidence type="ECO:0000313" key="3">
    <source>
        <dbReference type="Proteomes" id="UP000268094"/>
    </source>
</evidence>
<sequence length="552" mass="58362">MVRSLALLGLVVCLVSGCSEDPPEGGGPQSQADGGTSDGGTSECEAFGRFGAPGTTFTLPGPGPTGELYIPDVQARFPSVDWSTLDRLYIPAGRYTLINLGNLPDRSASRPLVITNAGGQVVIRPEPGSTQGYIWSVSGGSHWVLTGRYDPDSGTGDANFPGHRCGAYATSRGRYGILSDDIFLNGGHMGLGIGGARAFELEYLELTRAGFAGLRINRSAGSDGKVPPLDDILLHDLYIHDTASEAIYFGSTQGAPTPLGSNLKVYNNRLVRTGTESLQIQNLGDGTEVHHNVFAFGALDWRAAFQRYQDNNSQAQVRGGHIRFHHNVFVGGAGALLNFFAQAETGDLPLNVEFADNYFADTLSLGVYLGGTAGAGSTFLWERNAFRGLDFGYASVYPDTTDPGVVFGKAATLTSPLTFKDNQWEGGRKLIAGLTGGSGTVGPVTATGNVNGAVSVLNFVDTGLPAGTTSRQLEMWTDRATLAPNSPEVTYAAGALVMHDGQLYRARAQNTNKPPPQNASVWELLSLPVDDLRTTPGTAWAERGVGLLDVVR</sequence>
<dbReference type="EMBL" id="RAVZ01000228">
    <property type="protein sequence ID" value="RKG80353.1"/>
    <property type="molecule type" value="Genomic_DNA"/>
</dbReference>
<keyword evidence="3" id="KW-1185">Reference proteome</keyword>
<protein>
    <submittedName>
        <fullName evidence="2">Carbohydrate-binding protein</fullName>
    </submittedName>
</protein>
<dbReference type="Gene3D" id="2.160.20.10">
    <property type="entry name" value="Single-stranded right-handed beta-helix, Pectin lyase-like"/>
    <property type="match status" value="1"/>
</dbReference>
<dbReference type="SUPFAM" id="SSF51126">
    <property type="entry name" value="Pectin lyase-like"/>
    <property type="match status" value="1"/>
</dbReference>
<dbReference type="PROSITE" id="PS51257">
    <property type="entry name" value="PROKAR_LIPOPROTEIN"/>
    <property type="match status" value="1"/>
</dbReference>
<dbReference type="InterPro" id="IPR012334">
    <property type="entry name" value="Pectin_lyas_fold"/>
</dbReference>
<comment type="caution">
    <text evidence="2">The sequence shown here is derived from an EMBL/GenBank/DDBJ whole genome shotgun (WGS) entry which is preliminary data.</text>
</comment>
<name>A0A3A8ISH3_9BACT</name>
<evidence type="ECO:0000313" key="2">
    <source>
        <dbReference type="EMBL" id="RKG80353.1"/>
    </source>
</evidence>
<evidence type="ECO:0000256" key="1">
    <source>
        <dbReference type="SAM" id="MobiDB-lite"/>
    </source>
</evidence>
<reference evidence="3" key="1">
    <citation type="submission" date="2018-09" db="EMBL/GenBank/DDBJ databases">
        <authorList>
            <person name="Livingstone P.G."/>
            <person name="Whitworth D.E."/>
        </authorList>
    </citation>
    <scope>NUCLEOTIDE SEQUENCE [LARGE SCALE GENOMIC DNA]</scope>
    <source>
        <strain evidence="3">CA054A</strain>
    </source>
</reference>
<feature type="region of interest" description="Disordered" evidence="1">
    <location>
        <begin position="20"/>
        <end position="43"/>
    </location>
</feature>
<gene>
    <name evidence="2" type="ORF">D7V88_27640</name>
</gene>
<dbReference type="AlphaFoldDB" id="A0A3A8ISH3"/>
<proteinExistence type="predicted"/>